<dbReference type="SUPFAM" id="SSF51445">
    <property type="entry name" value="(Trans)glycosidases"/>
    <property type="match status" value="1"/>
</dbReference>
<keyword evidence="1 3" id="KW-0378">Hydrolase</keyword>
<evidence type="ECO:0000259" key="4">
    <source>
        <dbReference type="Pfam" id="PF00150"/>
    </source>
</evidence>
<evidence type="ECO:0000256" key="1">
    <source>
        <dbReference type="ARBA" id="ARBA00022801"/>
    </source>
</evidence>
<dbReference type="Pfam" id="PF00150">
    <property type="entry name" value="Cellulase"/>
    <property type="match status" value="1"/>
</dbReference>
<dbReference type="EMBL" id="CP146203">
    <property type="protein sequence ID" value="XBH20525.1"/>
    <property type="molecule type" value="Genomic_DNA"/>
</dbReference>
<dbReference type="GO" id="GO:0000272">
    <property type="term" value="P:polysaccharide catabolic process"/>
    <property type="evidence" value="ECO:0007669"/>
    <property type="project" value="InterPro"/>
</dbReference>
<evidence type="ECO:0000313" key="5">
    <source>
        <dbReference type="EMBL" id="XBH20525.1"/>
    </source>
</evidence>
<dbReference type="AlphaFoldDB" id="A0AAU7DTX0"/>
<evidence type="ECO:0000256" key="2">
    <source>
        <dbReference type="ARBA" id="ARBA00023295"/>
    </source>
</evidence>
<dbReference type="InterPro" id="IPR017853">
    <property type="entry name" value="GH"/>
</dbReference>
<dbReference type="InterPro" id="IPR013780">
    <property type="entry name" value="Glyco_hydro_b"/>
</dbReference>
<name>A0AAU7DTX0_9MICO</name>
<proteinExistence type="inferred from homology"/>
<protein>
    <submittedName>
        <fullName evidence="5">Cellulase family glycosylhydrolase</fullName>
    </submittedName>
</protein>
<gene>
    <name evidence="5" type="ORF">V5R04_09765</name>
</gene>
<dbReference type="PANTHER" id="PTHR31308">
    <property type="match status" value="1"/>
</dbReference>
<evidence type="ECO:0000256" key="3">
    <source>
        <dbReference type="RuleBase" id="RU361153"/>
    </source>
</evidence>
<dbReference type="GO" id="GO:0004553">
    <property type="term" value="F:hydrolase activity, hydrolyzing O-glycosyl compounds"/>
    <property type="evidence" value="ECO:0007669"/>
    <property type="project" value="InterPro"/>
</dbReference>
<organism evidence="5">
    <name type="scientific">Jonesiaceae bacterium BS-20</name>
    <dbReference type="NCBI Taxonomy" id="3120821"/>
    <lineage>
        <taxon>Bacteria</taxon>
        <taxon>Bacillati</taxon>
        <taxon>Actinomycetota</taxon>
        <taxon>Actinomycetes</taxon>
        <taxon>Micrococcales</taxon>
        <taxon>Jonesiaceae</taxon>
    </lineage>
</organism>
<dbReference type="InterPro" id="IPR052066">
    <property type="entry name" value="Glycosphingolipid_Hydrolases"/>
</dbReference>
<dbReference type="Gene3D" id="2.60.40.1180">
    <property type="entry name" value="Golgi alpha-mannosidase II"/>
    <property type="match status" value="1"/>
</dbReference>
<feature type="domain" description="Glycoside hydrolase family 5" evidence="4">
    <location>
        <begin position="48"/>
        <end position="388"/>
    </location>
</feature>
<accession>A0AAU7DTX0</accession>
<dbReference type="InterPro" id="IPR001547">
    <property type="entry name" value="Glyco_hydro_5"/>
</dbReference>
<dbReference type="Gene3D" id="3.20.20.80">
    <property type="entry name" value="Glycosidases"/>
    <property type="match status" value="1"/>
</dbReference>
<dbReference type="PANTHER" id="PTHR31308:SF3">
    <property type="entry name" value="ENDOGLYCOCERAMIDASE"/>
    <property type="match status" value="1"/>
</dbReference>
<reference evidence="5" key="1">
    <citation type="submission" date="2024-02" db="EMBL/GenBank/DDBJ databases">
        <title>Tomenella chthoni gen. nov. sp. nov., a member of the family Jonesiaceae isolated from bat guano.</title>
        <authorList>
            <person name="Miller S.L."/>
            <person name="King J."/>
            <person name="Sankaranarayanan K."/>
            <person name="Lawson P.A."/>
        </authorList>
    </citation>
    <scope>NUCLEOTIDE SEQUENCE</scope>
    <source>
        <strain evidence="5">BS-20</strain>
    </source>
</reference>
<sequence length="479" mass="52458">MRFYTDGTVLRDEHGRERIFHGINLVAKGNHLLQGNFIERGFQGTWTPQDIAGLAAKGFTMIRLGIMWAAVEPLPGTYDEEYLDWIVNQMDLIHQAGMVVLLDSHQDLYSQSFGDGAPAWATLTEQEFAATDMWSDAYLMSPAVHEALDAFWANAPGPHGVGLQDRFAAMWAHVANRVCNHPGLFGYDLLNEPAPGSPSPEIFASLIGAFAHATGQDPEQVFADFSEPEAKFAQLARLEDVAVYHQVGDTIHPLIAAFETDVVAPFMEKVARSIRVHDRDSIIAREHSYFANMGVPSGQPALPDPAWVYSPHGYDLTVDSEAIALSSNVRAGVIFDRHAQTQQRLGVPVLVGEWGALSTGPGVGPHGEFLMDFFDAQGWSWTYWCWEPGYEGSEAAAVMNRPRPIAFAGDTTSWRVTNGQLEAQWQGRDGAEPSVFFVPQLTSGAQVEVTTAGVSIPAKIDGPWVYVPAGTGAYELRSR</sequence>
<keyword evidence="2 3" id="KW-0326">Glycosidase</keyword>
<comment type="similarity">
    <text evidence="3">Belongs to the glycosyl hydrolase 5 (cellulase A) family.</text>
</comment>